<comment type="caution">
    <text evidence="1">The sequence shown here is derived from an EMBL/GenBank/DDBJ whole genome shotgun (WGS) entry which is preliminary data.</text>
</comment>
<dbReference type="AlphaFoldDB" id="A0ABC8RZ23"/>
<sequence length="72" mass="8082">MCHGEYVQERRRGRWCTGVKKRGERAIGGKAIGTSASSRAKRGRWSEGARERARWRWAPGCGCWLTLGFGGE</sequence>
<dbReference type="EMBL" id="CAUOFW020002003">
    <property type="protein sequence ID" value="CAK9150228.1"/>
    <property type="molecule type" value="Genomic_DNA"/>
</dbReference>
<organism evidence="1 2">
    <name type="scientific">Ilex paraguariensis</name>
    <name type="common">yerba mate</name>
    <dbReference type="NCBI Taxonomy" id="185542"/>
    <lineage>
        <taxon>Eukaryota</taxon>
        <taxon>Viridiplantae</taxon>
        <taxon>Streptophyta</taxon>
        <taxon>Embryophyta</taxon>
        <taxon>Tracheophyta</taxon>
        <taxon>Spermatophyta</taxon>
        <taxon>Magnoliopsida</taxon>
        <taxon>eudicotyledons</taxon>
        <taxon>Gunneridae</taxon>
        <taxon>Pentapetalae</taxon>
        <taxon>asterids</taxon>
        <taxon>campanulids</taxon>
        <taxon>Aquifoliales</taxon>
        <taxon>Aquifoliaceae</taxon>
        <taxon>Ilex</taxon>
    </lineage>
</organism>
<reference evidence="1 2" key="1">
    <citation type="submission" date="2024-02" db="EMBL/GenBank/DDBJ databases">
        <authorList>
            <person name="Vignale AGUSTIN F."/>
            <person name="Sosa J E."/>
            <person name="Modenutti C."/>
        </authorList>
    </citation>
    <scope>NUCLEOTIDE SEQUENCE [LARGE SCALE GENOMIC DNA]</scope>
</reference>
<evidence type="ECO:0000313" key="2">
    <source>
        <dbReference type="Proteomes" id="UP001642360"/>
    </source>
</evidence>
<protein>
    <submittedName>
        <fullName evidence="1">Uncharacterized protein</fullName>
    </submittedName>
</protein>
<evidence type="ECO:0000313" key="1">
    <source>
        <dbReference type="EMBL" id="CAK9150228.1"/>
    </source>
</evidence>
<dbReference type="Proteomes" id="UP001642360">
    <property type="component" value="Unassembled WGS sequence"/>
</dbReference>
<proteinExistence type="predicted"/>
<gene>
    <name evidence="1" type="ORF">ILEXP_LOCUS18365</name>
</gene>
<name>A0ABC8RZ23_9AQUA</name>
<keyword evidence="2" id="KW-1185">Reference proteome</keyword>
<accession>A0ABC8RZ23</accession>